<dbReference type="Gene3D" id="3.10.180.10">
    <property type="entry name" value="2,3-Dihydroxybiphenyl 1,2-Dioxygenase, domain 1"/>
    <property type="match status" value="1"/>
</dbReference>
<feature type="domain" description="PhnB-like" evidence="1">
    <location>
        <begin position="8"/>
        <end position="154"/>
    </location>
</feature>
<sequence>MNVSTAGQRIVPNIWCNRNAEEAGRFYASAFDAAAPGGASSETESRYPGAGEGLADFQLDFAGEPLTVAVTIADTRLVLINAGDEFAPNPSISFMLNFDPLFFGDDEQEARERLDALWDVLSEGGGVLMPLQEYPFSKRYGWVQDRFGVSWQLTLTDPEGDPRPFLMPSLLFGGSAQNRAAETVDRYLSVFEDAQLGIRVPYPEQTGPARPGDVMFSDFRIGDQWFTAMDSGVEQAFSFTCGMSLEVLCEDQEEIDRLWSALSAVPEAEQCGWLADPAGVSWQIVPANMAELMRRPNAYAMMEMKKLVIADF</sequence>
<proteinExistence type="predicted"/>
<accession>A0A934Q8J8</accession>
<dbReference type="EMBL" id="JAEHOH010000012">
    <property type="protein sequence ID" value="MBK0419275.1"/>
    <property type="molecule type" value="Genomic_DNA"/>
</dbReference>
<dbReference type="Gene3D" id="3.30.720.110">
    <property type="match status" value="1"/>
</dbReference>
<dbReference type="InterPro" id="IPR028973">
    <property type="entry name" value="PhnB-like"/>
</dbReference>
<dbReference type="PANTHER" id="PTHR33990">
    <property type="entry name" value="PROTEIN YJDN-RELATED"/>
    <property type="match status" value="1"/>
</dbReference>
<reference evidence="2" key="1">
    <citation type="submission" date="2020-12" db="EMBL/GenBank/DDBJ databases">
        <title>Leucobacter sp. CAS1, isolated from Chromium sludge.</title>
        <authorList>
            <person name="Xu Z."/>
        </authorList>
    </citation>
    <scope>NUCLEOTIDE SEQUENCE</scope>
    <source>
        <strain evidence="2">CSA1</strain>
    </source>
</reference>
<dbReference type="CDD" id="cd06588">
    <property type="entry name" value="PhnB_like"/>
    <property type="match status" value="2"/>
</dbReference>
<evidence type="ECO:0000259" key="1">
    <source>
        <dbReference type="Pfam" id="PF06983"/>
    </source>
</evidence>
<dbReference type="InterPro" id="IPR029068">
    <property type="entry name" value="Glyas_Bleomycin-R_OHBP_Dase"/>
</dbReference>
<dbReference type="SUPFAM" id="SSF54593">
    <property type="entry name" value="Glyoxalase/Bleomycin resistance protein/Dihydroxybiphenyl dioxygenase"/>
    <property type="match status" value="2"/>
</dbReference>
<dbReference type="RefSeq" id="WP_200115421.1">
    <property type="nucleotide sequence ID" value="NZ_JAEHOH010000012.1"/>
</dbReference>
<organism evidence="2 3">
    <name type="scientific">Leucobacter chromiisoli</name>
    <dbReference type="NCBI Taxonomy" id="2796471"/>
    <lineage>
        <taxon>Bacteria</taxon>
        <taxon>Bacillati</taxon>
        <taxon>Actinomycetota</taxon>
        <taxon>Actinomycetes</taxon>
        <taxon>Micrococcales</taxon>
        <taxon>Microbacteriaceae</taxon>
        <taxon>Leucobacter</taxon>
    </lineage>
</organism>
<protein>
    <submittedName>
        <fullName evidence="2">VOC family protein</fullName>
    </submittedName>
</protein>
<gene>
    <name evidence="2" type="ORF">JD276_09540</name>
</gene>
<evidence type="ECO:0000313" key="2">
    <source>
        <dbReference type="EMBL" id="MBK0419275.1"/>
    </source>
</evidence>
<keyword evidence="3" id="KW-1185">Reference proteome</keyword>
<evidence type="ECO:0000313" key="3">
    <source>
        <dbReference type="Proteomes" id="UP000608530"/>
    </source>
</evidence>
<dbReference type="Proteomes" id="UP000608530">
    <property type="component" value="Unassembled WGS sequence"/>
</dbReference>
<feature type="domain" description="PhnB-like" evidence="1">
    <location>
        <begin position="167"/>
        <end position="285"/>
    </location>
</feature>
<dbReference type="Gene3D" id="3.30.720.100">
    <property type="match status" value="1"/>
</dbReference>
<name>A0A934Q8J8_9MICO</name>
<comment type="caution">
    <text evidence="2">The sequence shown here is derived from an EMBL/GenBank/DDBJ whole genome shotgun (WGS) entry which is preliminary data.</text>
</comment>
<dbReference type="Pfam" id="PF06983">
    <property type="entry name" value="3-dmu-9_3-mt"/>
    <property type="match status" value="2"/>
</dbReference>
<dbReference type="AlphaFoldDB" id="A0A934Q8J8"/>